<evidence type="ECO:0000313" key="2">
    <source>
        <dbReference type="EMBL" id="MCI28867.1"/>
    </source>
</evidence>
<reference evidence="2 3" key="1">
    <citation type="journal article" date="2018" name="Front. Plant Sci.">
        <title>Red Clover (Trifolium pratense) and Zigzag Clover (T. medium) - A Picture of Genomic Similarities and Differences.</title>
        <authorList>
            <person name="Dluhosova J."/>
            <person name="Istvanek J."/>
            <person name="Nedelnik J."/>
            <person name="Repkova J."/>
        </authorList>
    </citation>
    <scope>NUCLEOTIDE SEQUENCE [LARGE SCALE GENOMIC DNA]</scope>
    <source>
        <strain evidence="3">cv. 10/8</strain>
        <tissue evidence="2">Leaf</tissue>
    </source>
</reference>
<accession>A0A392QXU8</accession>
<name>A0A392QXU8_9FABA</name>
<feature type="region of interest" description="Disordered" evidence="1">
    <location>
        <begin position="33"/>
        <end position="60"/>
    </location>
</feature>
<dbReference type="Proteomes" id="UP000265520">
    <property type="component" value="Unassembled WGS sequence"/>
</dbReference>
<feature type="non-terminal residue" evidence="2">
    <location>
        <position position="1"/>
    </location>
</feature>
<dbReference type="AlphaFoldDB" id="A0A392QXU8"/>
<feature type="compositionally biased region" description="Basic residues" evidence="1">
    <location>
        <begin position="49"/>
        <end position="60"/>
    </location>
</feature>
<dbReference type="EMBL" id="LXQA010168532">
    <property type="protein sequence ID" value="MCI28867.1"/>
    <property type="molecule type" value="Genomic_DNA"/>
</dbReference>
<evidence type="ECO:0000313" key="3">
    <source>
        <dbReference type="Proteomes" id="UP000265520"/>
    </source>
</evidence>
<sequence>LGKQKDSRRETLLEEAQKKVKIDSAPMDTILITAGQSNEGKTLHDAVKPKHKSKKKASVN</sequence>
<organism evidence="2 3">
    <name type="scientific">Trifolium medium</name>
    <dbReference type="NCBI Taxonomy" id="97028"/>
    <lineage>
        <taxon>Eukaryota</taxon>
        <taxon>Viridiplantae</taxon>
        <taxon>Streptophyta</taxon>
        <taxon>Embryophyta</taxon>
        <taxon>Tracheophyta</taxon>
        <taxon>Spermatophyta</taxon>
        <taxon>Magnoliopsida</taxon>
        <taxon>eudicotyledons</taxon>
        <taxon>Gunneridae</taxon>
        <taxon>Pentapetalae</taxon>
        <taxon>rosids</taxon>
        <taxon>fabids</taxon>
        <taxon>Fabales</taxon>
        <taxon>Fabaceae</taxon>
        <taxon>Papilionoideae</taxon>
        <taxon>50 kb inversion clade</taxon>
        <taxon>NPAAA clade</taxon>
        <taxon>Hologalegina</taxon>
        <taxon>IRL clade</taxon>
        <taxon>Trifolieae</taxon>
        <taxon>Trifolium</taxon>
    </lineage>
</organism>
<comment type="caution">
    <text evidence="2">The sequence shown here is derived from an EMBL/GenBank/DDBJ whole genome shotgun (WGS) entry which is preliminary data.</text>
</comment>
<keyword evidence="3" id="KW-1185">Reference proteome</keyword>
<proteinExistence type="predicted"/>
<protein>
    <submittedName>
        <fullName evidence="2">Exosome complex component RRP45-like</fullName>
    </submittedName>
</protein>
<evidence type="ECO:0000256" key="1">
    <source>
        <dbReference type="SAM" id="MobiDB-lite"/>
    </source>
</evidence>